<dbReference type="KEGG" id="pbf:CFX0092_A0714"/>
<evidence type="ECO:0000313" key="3">
    <source>
        <dbReference type="Proteomes" id="UP000215027"/>
    </source>
</evidence>
<evidence type="ECO:0000313" key="2">
    <source>
        <dbReference type="EMBL" id="CUS02592.2"/>
    </source>
</evidence>
<organism evidence="2 3">
    <name type="scientific">Candidatus Promineifilum breve</name>
    <dbReference type="NCBI Taxonomy" id="1806508"/>
    <lineage>
        <taxon>Bacteria</taxon>
        <taxon>Bacillati</taxon>
        <taxon>Chloroflexota</taxon>
        <taxon>Ardenticatenia</taxon>
        <taxon>Candidatus Promineifilales</taxon>
        <taxon>Candidatus Promineifilaceae</taxon>
        <taxon>Candidatus Promineifilum</taxon>
    </lineage>
</organism>
<dbReference type="AlphaFoldDB" id="A0A160SZS7"/>
<proteinExistence type="predicted"/>
<feature type="region of interest" description="Disordered" evidence="1">
    <location>
        <begin position="53"/>
        <end position="91"/>
    </location>
</feature>
<accession>A0A160SZS7</accession>
<name>A0A160SZS7_9CHLR</name>
<evidence type="ECO:0000256" key="1">
    <source>
        <dbReference type="SAM" id="MobiDB-lite"/>
    </source>
</evidence>
<protein>
    <submittedName>
        <fullName evidence="2">Uncharacterized protein</fullName>
    </submittedName>
</protein>
<keyword evidence="3" id="KW-1185">Reference proteome</keyword>
<sequence>MGCIVDNEFDVAAYRCYRSQDERHGVAGGDSNSQSLRGWAAFNGAVGGALRRPRGPLRLAGRKPDRPGPAQRLAALWPAAHRQNIDPLPDH</sequence>
<gene>
    <name evidence="2" type="ORF">CFX0092_A0714</name>
</gene>
<reference evidence="2" key="1">
    <citation type="submission" date="2016-01" db="EMBL/GenBank/DDBJ databases">
        <authorList>
            <person name="Mcilroy J.S."/>
            <person name="Karst M S."/>
            <person name="Albertsen M."/>
        </authorList>
    </citation>
    <scope>NUCLEOTIDE SEQUENCE</scope>
    <source>
        <strain evidence="2">Cfx-K</strain>
    </source>
</reference>
<dbReference type="Proteomes" id="UP000215027">
    <property type="component" value="Chromosome I"/>
</dbReference>
<dbReference type="EMBL" id="LN890655">
    <property type="protein sequence ID" value="CUS02592.2"/>
    <property type="molecule type" value="Genomic_DNA"/>
</dbReference>